<accession>A0A3N4L8P1</accession>
<comment type="similarity">
    <text evidence="1">Belongs to the GMC oxidoreductase family.</text>
</comment>
<organism evidence="7 8">
    <name type="scientific">Terfezia boudieri ATCC MYA-4762</name>
    <dbReference type="NCBI Taxonomy" id="1051890"/>
    <lineage>
        <taxon>Eukaryota</taxon>
        <taxon>Fungi</taxon>
        <taxon>Dikarya</taxon>
        <taxon>Ascomycota</taxon>
        <taxon>Pezizomycotina</taxon>
        <taxon>Pezizomycetes</taxon>
        <taxon>Pezizales</taxon>
        <taxon>Pezizaceae</taxon>
        <taxon>Terfezia</taxon>
    </lineage>
</organism>
<evidence type="ECO:0000256" key="3">
    <source>
        <dbReference type="ARBA" id="ARBA00022827"/>
    </source>
</evidence>
<name>A0A3N4L8P1_9PEZI</name>
<protein>
    <recommendedName>
        <fullName evidence="6">Glucose-methanol-choline oxidoreductase N-terminal domain-containing protein</fullName>
    </recommendedName>
</protein>
<dbReference type="OrthoDB" id="269227at2759"/>
<evidence type="ECO:0000259" key="6">
    <source>
        <dbReference type="Pfam" id="PF00732"/>
    </source>
</evidence>
<dbReference type="AlphaFoldDB" id="A0A3N4L8P1"/>
<dbReference type="GO" id="GO:0016614">
    <property type="term" value="F:oxidoreductase activity, acting on CH-OH group of donors"/>
    <property type="evidence" value="ECO:0007669"/>
    <property type="project" value="InterPro"/>
</dbReference>
<evidence type="ECO:0000256" key="5">
    <source>
        <dbReference type="SAM" id="MobiDB-lite"/>
    </source>
</evidence>
<dbReference type="InterPro" id="IPR000172">
    <property type="entry name" value="GMC_OxRdtase_N"/>
</dbReference>
<reference evidence="7 8" key="1">
    <citation type="journal article" date="2018" name="Nat. Ecol. Evol.">
        <title>Pezizomycetes genomes reveal the molecular basis of ectomycorrhizal truffle lifestyle.</title>
        <authorList>
            <person name="Murat C."/>
            <person name="Payen T."/>
            <person name="Noel B."/>
            <person name="Kuo A."/>
            <person name="Morin E."/>
            <person name="Chen J."/>
            <person name="Kohler A."/>
            <person name="Krizsan K."/>
            <person name="Balestrini R."/>
            <person name="Da Silva C."/>
            <person name="Montanini B."/>
            <person name="Hainaut M."/>
            <person name="Levati E."/>
            <person name="Barry K.W."/>
            <person name="Belfiori B."/>
            <person name="Cichocki N."/>
            <person name="Clum A."/>
            <person name="Dockter R.B."/>
            <person name="Fauchery L."/>
            <person name="Guy J."/>
            <person name="Iotti M."/>
            <person name="Le Tacon F."/>
            <person name="Lindquist E.A."/>
            <person name="Lipzen A."/>
            <person name="Malagnac F."/>
            <person name="Mello A."/>
            <person name="Molinier V."/>
            <person name="Miyauchi S."/>
            <person name="Poulain J."/>
            <person name="Riccioni C."/>
            <person name="Rubini A."/>
            <person name="Sitrit Y."/>
            <person name="Splivallo R."/>
            <person name="Traeger S."/>
            <person name="Wang M."/>
            <person name="Zifcakova L."/>
            <person name="Wipf D."/>
            <person name="Zambonelli A."/>
            <person name="Paolocci F."/>
            <person name="Nowrousian M."/>
            <person name="Ottonello S."/>
            <person name="Baldrian P."/>
            <person name="Spatafora J.W."/>
            <person name="Henrissat B."/>
            <person name="Nagy L.G."/>
            <person name="Aury J.M."/>
            <person name="Wincker P."/>
            <person name="Grigoriev I.V."/>
            <person name="Bonfante P."/>
            <person name="Martin F.M."/>
        </authorList>
    </citation>
    <scope>NUCLEOTIDE SEQUENCE [LARGE SCALE GENOMIC DNA]</scope>
    <source>
        <strain evidence="7 8">ATCC MYA-4762</strain>
    </source>
</reference>
<evidence type="ECO:0000256" key="4">
    <source>
        <dbReference type="ARBA" id="ARBA00023002"/>
    </source>
</evidence>
<proteinExistence type="inferred from homology"/>
<feature type="compositionally biased region" description="Polar residues" evidence="5">
    <location>
        <begin position="120"/>
        <end position="129"/>
    </location>
</feature>
<dbReference type="PANTHER" id="PTHR46056:SF12">
    <property type="entry name" value="LONG-CHAIN-ALCOHOL OXIDASE"/>
    <property type="match status" value="1"/>
</dbReference>
<evidence type="ECO:0000256" key="2">
    <source>
        <dbReference type="ARBA" id="ARBA00022630"/>
    </source>
</evidence>
<dbReference type="InParanoid" id="A0A3N4L8P1"/>
<dbReference type="EMBL" id="ML121594">
    <property type="protein sequence ID" value="RPB19270.1"/>
    <property type="molecule type" value="Genomic_DNA"/>
</dbReference>
<dbReference type="STRING" id="1051890.A0A3N4L8P1"/>
<dbReference type="Proteomes" id="UP000267821">
    <property type="component" value="Unassembled WGS sequence"/>
</dbReference>
<keyword evidence="2" id="KW-0285">Flavoprotein</keyword>
<keyword evidence="3" id="KW-0274">FAD</keyword>
<keyword evidence="4" id="KW-0560">Oxidoreductase</keyword>
<feature type="compositionally biased region" description="Pro residues" evidence="5">
    <location>
        <begin position="132"/>
        <end position="143"/>
    </location>
</feature>
<keyword evidence="8" id="KW-1185">Reference proteome</keyword>
<dbReference type="PANTHER" id="PTHR46056">
    <property type="entry name" value="LONG-CHAIN-ALCOHOL OXIDASE"/>
    <property type="match status" value="1"/>
</dbReference>
<feature type="domain" description="Glucose-methanol-choline oxidoreductase N-terminal" evidence="6">
    <location>
        <begin position="4"/>
        <end position="93"/>
    </location>
</feature>
<evidence type="ECO:0000313" key="8">
    <source>
        <dbReference type="Proteomes" id="UP000267821"/>
    </source>
</evidence>
<gene>
    <name evidence="7" type="ORF">L211DRAFT_641370</name>
</gene>
<feature type="region of interest" description="Disordered" evidence="5">
    <location>
        <begin position="86"/>
        <end position="160"/>
    </location>
</feature>
<dbReference type="GO" id="GO:0050660">
    <property type="term" value="F:flavin adenine dinucleotide binding"/>
    <property type="evidence" value="ECO:0007669"/>
    <property type="project" value="InterPro"/>
</dbReference>
<evidence type="ECO:0000313" key="7">
    <source>
        <dbReference type="EMBL" id="RPB19270.1"/>
    </source>
</evidence>
<dbReference type="Pfam" id="PF00732">
    <property type="entry name" value="GMC_oxred_N"/>
    <property type="match status" value="1"/>
</dbReference>
<evidence type="ECO:0000256" key="1">
    <source>
        <dbReference type="ARBA" id="ARBA00010790"/>
    </source>
</evidence>
<sequence>MDGNWSVSLRTPGAVRREWASFDIENGGGGVGWFQSSEFSEALERVERRMGVSSANLVHDTPNRIMLEACEVLGYNIEEMLVNMGGHRHRSSSPPARYTSPRSSPARNKPTLKSARACAFTQQSFSLASSPHAPPRPNPPAPRPRNLRGHHCNQNLSPAPFNSYGSRIEARYMFPLIRLAQLP</sequence>